<dbReference type="Pfam" id="PF02518">
    <property type="entry name" value="HATPase_c"/>
    <property type="match status" value="1"/>
</dbReference>
<dbReference type="InterPro" id="IPR013767">
    <property type="entry name" value="PAS_fold"/>
</dbReference>
<evidence type="ECO:0000256" key="8">
    <source>
        <dbReference type="ARBA" id="ARBA00023012"/>
    </source>
</evidence>
<dbReference type="PROSITE" id="PS50109">
    <property type="entry name" value="HIS_KIN"/>
    <property type="match status" value="1"/>
</dbReference>
<dbReference type="InterPro" id="IPR003594">
    <property type="entry name" value="HATPase_dom"/>
</dbReference>
<dbReference type="InterPro" id="IPR035965">
    <property type="entry name" value="PAS-like_dom_sf"/>
</dbReference>
<dbReference type="PROSITE" id="PS50112">
    <property type="entry name" value="PAS"/>
    <property type="match status" value="1"/>
</dbReference>
<evidence type="ECO:0000256" key="6">
    <source>
        <dbReference type="ARBA" id="ARBA00022777"/>
    </source>
</evidence>
<evidence type="ECO:0000313" key="12">
    <source>
        <dbReference type="EMBL" id="MCA9727749.1"/>
    </source>
</evidence>
<dbReference type="SMART" id="SM00091">
    <property type="entry name" value="PAS"/>
    <property type="match status" value="2"/>
</dbReference>
<keyword evidence="8" id="KW-0902">Two-component regulatory system</keyword>
<organism evidence="12 13">
    <name type="scientific">Eiseniibacteriota bacterium</name>
    <dbReference type="NCBI Taxonomy" id="2212470"/>
    <lineage>
        <taxon>Bacteria</taxon>
        <taxon>Candidatus Eiseniibacteriota</taxon>
    </lineage>
</organism>
<dbReference type="CDD" id="cd00130">
    <property type="entry name" value="PAS"/>
    <property type="match status" value="1"/>
</dbReference>
<dbReference type="Pfam" id="PF00989">
    <property type="entry name" value="PAS"/>
    <property type="match status" value="1"/>
</dbReference>
<dbReference type="Gene3D" id="3.30.565.10">
    <property type="entry name" value="Histidine kinase-like ATPase, C-terminal domain"/>
    <property type="match status" value="1"/>
</dbReference>
<dbReference type="PANTHER" id="PTHR43065">
    <property type="entry name" value="SENSOR HISTIDINE KINASE"/>
    <property type="match status" value="1"/>
</dbReference>
<dbReference type="InterPro" id="IPR005467">
    <property type="entry name" value="His_kinase_dom"/>
</dbReference>
<reference evidence="12" key="2">
    <citation type="journal article" date="2021" name="Microbiome">
        <title>Successional dynamics and alternative stable states in a saline activated sludge microbial community over 9 years.</title>
        <authorList>
            <person name="Wang Y."/>
            <person name="Ye J."/>
            <person name="Ju F."/>
            <person name="Liu L."/>
            <person name="Boyd J.A."/>
            <person name="Deng Y."/>
            <person name="Parks D.H."/>
            <person name="Jiang X."/>
            <person name="Yin X."/>
            <person name="Woodcroft B.J."/>
            <person name="Tyson G.W."/>
            <person name="Hugenholtz P."/>
            <person name="Polz M.F."/>
            <person name="Zhang T."/>
        </authorList>
    </citation>
    <scope>NUCLEOTIDE SEQUENCE</scope>
    <source>
        <strain evidence="12">HKST-UBA01</strain>
    </source>
</reference>
<accession>A0A956LYA3</accession>
<feature type="domain" description="Histidine kinase" evidence="10">
    <location>
        <begin position="332"/>
        <end position="591"/>
    </location>
</feature>
<dbReference type="NCBIfam" id="TIGR00229">
    <property type="entry name" value="sensory_box"/>
    <property type="match status" value="1"/>
</dbReference>
<evidence type="ECO:0000256" key="5">
    <source>
        <dbReference type="ARBA" id="ARBA00022741"/>
    </source>
</evidence>
<dbReference type="GO" id="GO:0006355">
    <property type="term" value="P:regulation of DNA-templated transcription"/>
    <property type="evidence" value="ECO:0007669"/>
    <property type="project" value="InterPro"/>
</dbReference>
<keyword evidence="5" id="KW-0547">Nucleotide-binding</keyword>
<protein>
    <recommendedName>
        <fullName evidence="2">histidine kinase</fullName>
        <ecNumber evidence="2">2.7.13.3</ecNumber>
    </recommendedName>
</protein>
<dbReference type="InterPro" id="IPR036890">
    <property type="entry name" value="HATPase_C_sf"/>
</dbReference>
<feature type="region of interest" description="Disordered" evidence="9">
    <location>
        <begin position="365"/>
        <end position="392"/>
    </location>
</feature>
<dbReference type="EC" id="2.7.13.3" evidence="2"/>
<dbReference type="PANTHER" id="PTHR43065:SF46">
    <property type="entry name" value="C4-DICARBOXYLATE TRANSPORT SENSOR PROTEIN DCTB"/>
    <property type="match status" value="1"/>
</dbReference>
<evidence type="ECO:0000256" key="7">
    <source>
        <dbReference type="ARBA" id="ARBA00022840"/>
    </source>
</evidence>
<comment type="caution">
    <text evidence="12">The sequence shown here is derived from an EMBL/GenBank/DDBJ whole genome shotgun (WGS) entry which is preliminary data.</text>
</comment>
<dbReference type="SUPFAM" id="SSF55785">
    <property type="entry name" value="PYP-like sensor domain (PAS domain)"/>
    <property type="match status" value="2"/>
</dbReference>
<sequence length="597" mass="65424">GSGEPKRHHLLERQMRRHLRDRPDLGDLEPFLQAVSEAYAELDEEKALIERAMELSSRDLLRANHEIRAVLAALPDLILEIDANDRILGCKSFGTDGILTGRPNLIGRPVTDLPFPGSIGQIRSGVDLVRATRRPISFDFRSEGGAAEEIYEARIIPVDVGEVTLMLIRDITFRRRTEDALRSQEALMRTILDSAREGIWGVDRGGATVFVNRSAAQLVGWEVSDLIGRNIHEMLESQSAGDGAAMVPAHQESTCPICRALATGTPEPVRRETFRRRHGDPFPAQCSVNPTYLEGEVAGAVVTFNDVTEQLRMETQLLQAQKLESIGQLAAGIAHEINTPTQYLTDNIYFLRDSFQSLREFVETCRVSPGSEEPPASEGTENPGPGTTPPVPDADIDFLLTEIPLAIDQSLEGLSRVSTIVRAMKEFSHPGTHEKVPVDLNQAIRNTVTVSRNEWKYVATLDLDLDPELPLVPCYVVDLNQVFLNLIVNAAHALEARSKGAREAMGHIRVTSRSVDGWAEIQVSDDGCGIPAQQLGKIYDPFFTTKAVGKGTGQGLAIAHSVVVSKHEGTIDVRSEVGRGTTFTVRIPLALPEARAA</sequence>
<dbReference type="PRINTS" id="PR00344">
    <property type="entry name" value="BCTRLSENSOR"/>
</dbReference>
<dbReference type="GO" id="GO:0004673">
    <property type="term" value="F:protein histidine kinase activity"/>
    <property type="evidence" value="ECO:0007669"/>
    <property type="project" value="UniProtKB-EC"/>
</dbReference>
<keyword evidence="6" id="KW-0418">Kinase</keyword>
<evidence type="ECO:0000259" key="11">
    <source>
        <dbReference type="PROSITE" id="PS50112"/>
    </source>
</evidence>
<dbReference type="SUPFAM" id="SSF55874">
    <property type="entry name" value="ATPase domain of HSP90 chaperone/DNA topoisomerase II/histidine kinase"/>
    <property type="match status" value="1"/>
</dbReference>
<dbReference type="GO" id="GO:0005524">
    <property type="term" value="F:ATP binding"/>
    <property type="evidence" value="ECO:0007669"/>
    <property type="project" value="UniProtKB-KW"/>
</dbReference>
<evidence type="ECO:0000256" key="9">
    <source>
        <dbReference type="SAM" id="MobiDB-lite"/>
    </source>
</evidence>
<dbReference type="SMART" id="SM00387">
    <property type="entry name" value="HATPase_c"/>
    <property type="match status" value="1"/>
</dbReference>
<proteinExistence type="predicted"/>
<feature type="domain" description="PAS" evidence="11">
    <location>
        <begin position="184"/>
        <end position="239"/>
    </location>
</feature>
<evidence type="ECO:0000313" key="13">
    <source>
        <dbReference type="Proteomes" id="UP000697710"/>
    </source>
</evidence>
<evidence type="ECO:0000256" key="1">
    <source>
        <dbReference type="ARBA" id="ARBA00000085"/>
    </source>
</evidence>
<comment type="catalytic activity">
    <reaction evidence="1">
        <text>ATP + protein L-histidine = ADP + protein N-phospho-L-histidine.</text>
        <dbReference type="EC" id="2.7.13.3"/>
    </reaction>
</comment>
<dbReference type="EMBL" id="JAGQHR010000228">
    <property type="protein sequence ID" value="MCA9727749.1"/>
    <property type="molecule type" value="Genomic_DNA"/>
</dbReference>
<evidence type="ECO:0000256" key="4">
    <source>
        <dbReference type="ARBA" id="ARBA00022679"/>
    </source>
</evidence>
<dbReference type="Proteomes" id="UP000697710">
    <property type="component" value="Unassembled WGS sequence"/>
</dbReference>
<evidence type="ECO:0000256" key="3">
    <source>
        <dbReference type="ARBA" id="ARBA00022553"/>
    </source>
</evidence>
<evidence type="ECO:0000256" key="2">
    <source>
        <dbReference type="ARBA" id="ARBA00012438"/>
    </source>
</evidence>
<dbReference type="GO" id="GO:0000160">
    <property type="term" value="P:phosphorelay signal transduction system"/>
    <property type="evidence" value="ECO:0007669"/>
    <property type="project" value="UniProtKB-KW"/>
</dbReference>
<reference evidence="12" key="1">
    <citation type="submission" date="2020-04" db="EMBL/GenBank/DDBJ databases">
        <authorList>
            <person name="Zhang T."/>
        </authorList>
    </citation>
    <scope>NUCLEOTIDE SEQUENCE</scope>
    <source>
        <strain evidence="12">HKST-UBA01</strain>
    </source>
</reference>
<dbReference type="Gene3D" id="1.10.287.130">
    <property type="match status" value="1"/>
</dbReference>
<dbReference type="AlphaFoldDB" id="A0A956LYA3"/>
<dbReference type="Gene3D" id="3.30.450.20">
    <property type="entry name" value="PAS domain"/>
    <property type="match status" value="2"/>
</dbReference>
<evidence type="ECO:0000259" key="10">
    <source>
        <dbReference type="PROSITE" id="PS50109"/>
    </source>
</evidence>
<keyword evidence="4" id="KW-0808">Transferase</keyword>
<dbReference type="InterPro" id="IPR000014">
    <property type="entry name" value="PAS"/>
</dbReference>
<gene>
    <name evidence="12" type="ORF">KC729_08705</name>
</gene>
<feature type="non-terminal residue" evidence="12">
    <location>
        <position position="1"/>
    </location>
</feature>
<dbReference type="InterPro" id="IPR004358">
    <property type="entry name" value="Sig_transdc_His_kin-like_C"/>
</dbReference>
<keyword evidence="3" id="KW-0597">Phosphoprotein</keyword>
<name>A0A956LYA3_UNCEI</name>
<keyword evidence="7" id="KW-0067">ATP-binding</keyword>